<keyword evidence="13 15" id="KW-0326">Glycosidase</keyword>
<evidence type="ECO:0000256" key="2">
    <source>
        <dbReference type="ARBA" id="ARBA00009409"/>
    </source>
</evidence>
<keyword evidence="9 15" id="KW-0238">DNA-binding</keyword>
<dbReference type="InterPro" id="IPR010979">
    <property type="entry name" value="Ribosomal_uS13-like_H2TH"/>
</dbReference>
<dbReference type="PANTHER" id="PTHR22993">
    <property type="entry name" value="FORMAMIDOPYRIMIDINE-DNA GLYCOSYLASE"/>
    <property type="match status" value="1"/>
</dbReference>
<evidence type="ECO:0000313" key="18">
    <source>
        <dbReference type="EMBL" id="KUK36715.1"/>
    </source>
</evidence>
<dbReference type="CDD" id="cd08966">
    <property type="entry name" value="EcFpg-like_N"/>
    <property type="match status" value="1"/>
</dbReference>
<dbReference type="InterPro" id="IPR000214">
    <property type="entry name" value="Znf_DNA_glyclase/AP_lyase"/>
</dbReference>
<evidence type="ECO:0000256" key="3">
    <source>
        <dbReference type="ARBA" id="ARBA00011245"/>
    </source>
</evidence>
<dbReference type="AlphaFoldDB" id="A0A117LBJ3"/>
<dbReference type="InterPro" id="IPR010663">
    <property type="entry name" value="Znf_FPG/IleRS"/>
</dbReference>
<accession>A0A117LBJ3</accession>
<evidence type="ECO:0000256" key="14">
    <source>
        <dbReference type="ARBA" id="ARBA00044632"/>
    </source>
</evidence>
<keyword evidence="7 15" id="KW-0378">Hydrolase</keyword>
<comment type="caution">
    <text evidence="18">The sequence shown here is derived from an EMBL/GenBank/DDBJ whole genome shotgun (WGS) entry which is preliminary data.</text>
</comment>
<dbReference type="Gene3D" id="1.10.8.50">
    <property type="match status" value="1"/>
</dbReference>
<name>A0A117LBJ3_9THEO</name>
<comment type="catalytic activity">
    <reaction evidence="1 15">
        <text>Hydrolysis of DNA containing ring-opened 7-methylguanine residues, releasing 2,6-diamino-4-hydroxy-5-(N-methyl)formamidopyrimidine.</text>
        <dbReference type="EC" id="3.2.2.23"/>
    </reaction>
</comment>
<dbReference type="GO" id="GO:0003690">
    <property type="term" value="F:double-stranded DNA binding"/>
    <property type="evidence" value="ECO:0007669"/>
    <property type="project" value="UniProtKB-ARBA"/>
</dbReference>
<dbReference type="GO" id="GO:0034039">
    <property type="term" value="F:8-oxo-7,8-dihydroguanine DNA N-glycosylase activity"/>
    <property type="evidence" value="ECO:0007669"/>
    <property type="project" value="TreeGrafter"/>
</dbReference>
<dbReference type="GO" id="GO:0140078">
    <property type="term" value="F:class I DNA-(apurinic or apyrimidinic site) endonuclease activity"/>
    <property type="evidence" value="ECO:0007669"/>
    <property type="project" value="UniProtKB-EC"/>
</dbReference>
<dbReference type="FunFam" id="1.10.8.50:FF:000003">
    <property type="entry name" value="Formamidopyrimidine-DNA glycosylase"/>
    <property type="match status" value="1"/>
</dbReference>
<protein>
    <recommendedName>
        <fullName evidence="15">Formamidopyrimidine-DNA glycosylase</fullName>
        <shortName evidence="15">Fapy-DNA glycosylase</shortName>
        <ecNumber evidence="15">3.2.2.23</ecNumber>
    </recommendedName>
    <alternativeName>
        <fullName evidence="15">DNA-(apurinic or apyrimidinic site) lyase MutM</fullName>
        <shortName evidence="15">AP lyase MutM</shortName>
        <ecNumber evidence="15">4.2.99.18</ecNumber>
    </alternativeName>
</protein>
<dbReference type="PROSITE" id="PS51066">
    <property type="entry name" value="ZF_FPG_2"/>
    <property type="match status" value="1"/>
</dbReference>
<evidence type="ECO:0000256" key="11">
    <source>
        <dbReference type="ARBA" id="ARBA00023239"/>
    </source>
</evidence>
<dbReference type="EC" id="4.2.99.18" evidence="15"/>
<keyword evidence="5 15" id="KW-0227">DNA damage</keyword>
<keyword evidence="8 15" id="KW-0862">Zinc</keyword>
<dbReference type="Pfam" id="PF06831">
    <property type="entry name" value="H2TH"/>
    <property type="match status" value="1"/>
</dbReference>
<dbReference type="PROSITE" id="PS01242">
    <property type="entry name" value="ZF_FPG_1"/>
    <property type="match status" value="1"/>
</dbReference>
<comment type="subunit">
    <text evidence="3 15">Monomer.</text>
</comment>
<dbReference type="GO" id="GO:0008270">
    <property type="term" value="F:zinc ion binding"/>
    <property type="evidence" value="ECO:0007669"/>
    <property type="project" value="UniProtKB-UniRule"/>
</dbReference>
<dbReference type="PANTHER" id="PTHR22993:SF9">
    <property type="entry name" value="FORMAMIDOPYRIMIDINE-DNA GLYCOSYLASE"/>
    <property type="match status" value="1"/>
</dbReference>
<evidence type="ECO:0000256" key="1">
    <source>
        <dbReference type="ARBA" id="ARBA00001668"/>
    </source>
</evidence>
<evidence type="ECO:0000256" key="13">
    <source>
        <dbReference type="ARBA" id="ARBA00023295"/>
    </source>
</evidence>
<dbReference type="Pfam" id="PF06827">
    <property type="entry name" value="zf-FPG_IleRS"/>
    <property type="match status" value="1"/>
</dbReference>
<dbReference type="GO" id="GO:0006284">
    <property type="term" value="P:base-excision repair"/>
    <property type="evidence" value="ECO:0007669"/>
    <property type="project" value="InterPro"/>
</dbReference>
<evidence type="ECO:0000256" key="12">
    <source>
        <dbReference type="ARBA" id="ARBA00023268"/>
    </source>
</evidence>
<comment type="function">
    <text evidence="15">Involved in base excision repair of DNA damaged by oxidation or by mutagenic agents. Acts as DNA glycosylase that recognizes and removes damaged bases. Has a preference for oxidized purines, such as 7,8-dihydro-8-oxoguanine (8-oxoG). Has AP (apurinic/apyrimidinic) lyase activity and introduces nicks in the DNA strand. Cleaves the DNA backbone by beta-delta elimination to generate a single-strand break at the site of the removed base with both 3'- and 5'-phosphates.</text>
</comment>
<feature type="domain" description="FPG-type" evidence="16">
    <location>
        <begin position="240"/>
        <end position="274"/>
    </location>
</feature>
<organism evidence="18 19">
    <name type="scientific">Thermacetogenium phaeum</name>
    <dbReference type="NCBI Taxonomy" id="85874"/>
    <lineage>
        <taxon>Bacteria</taxon>
        <taxon>Bacillati</taxon>
        <taxon>Bacillota</taxon>
        <taxon>Clostridia</taxon>
        <taxon>Thermoanaerobacterales</taxon>
        <taxon>Thermoanaerobacteraceae</taxon>
        <taxon>Thermacetogenium</taxon>
    </lineage>
</organism>
<feature type="active site" description="Proton donor; for delta-elimination activity" evidence="15">
    <location>
        <position position="264"/>
    </location>
</feature>
<dbReference type="Gene3D" id="3.20.190.10">
    <property type="entry name" value="MutM-like, N-terminal"/>
    <property type="match status" value="1"/>
</dbReference>
<keyword evidence="6 15" id="KW-0863">Zinc-finger</keyword>
<feature type="binding site" evidence="15">
    <location>
        <position position="155"/>
    </location>
    <ligand>
        <name>DNA</name>
        <dbReference type="ChEBI" id="CHEBI:16991"/>
    </ligand>
</feature>
<evidence type="ECO:0000313" key="19">
    <source>
        <dbReference type="Proteomes" id="UP000053326"/>
    </source>
</evidence>
<reference evidence="19" key="1">
    <citation type="journal article" date="2015" name="MBio">
        <title>Genome-Resolved Metagenomic Analysis Reveals Roles for Candidate Phyla and Other Microbial Community Members in Biogeochemical Transformations in Oil Reservoirs.</title>
        <authorList>
            <person name="Hu P."/>
            <person name="Tom L."/>
            <person name="Singh A."/>
            <person name="Thomas B.C."/>
            <person name="Baker B.J."/>
            <person name="Piceno Y.M."/>
            <person name="Andersen G.L."/>
            <person name="Banfield J.F."/>
        </authorList>
    </citation>
    <scope>NUCLEOTIDE SEQUENCE [LARGE SCALE GENOMIC DNA]</scope>
</reference>
<dbReference type="NCBIfam" id="NF002211">
    <property type="entry name" value="PRK01103.1"/>
    <property type="match status" value="1"/>
</dbReference>
<dbReference type="HAMAP" id="MF_00103">
    <property type="entry name" value="Fapy_DNA_glycosyl"/>
    <property type="match status" value="1"/>
</dbReference>
<feature type="binding site" evidence="15">
    <location>
        <position position="112"/>
    </location>
    <ligand>
        <name>DNA</name>
        <dbReference type="ChEBI" id="CHEBI:16991"/>
    </ligand>
</feature>
<feature type="domain" description="Formamidopyrimidine-DNA glycosylase catalytic" evidence="17">
    <location>
        <begin position="2"/>
        <end position="115"/>
    </location>
</feature>
<keyword evidence="11 15" id="KW-0456">Lyase</keyword>
<evidence type="ECO:0000256" key="7">
    <source>
        <dbReference type="ARBA" id="ARBA00022801"/>
    </source>
</evidence>
<evidence type="ECO:0000256" key="15">
    <source>
        <dbReference type="HAMAP-Rule" id="MF_00103"/>
    </source>
</evidence>
<dbReference type="InterPro" id="IPR020629">
    <property type="entry name" value="FPG_Glyclase"/>
</dbReference>
<dbReference type="EC" id="3.2.2.23" evidence="15"/>
<dbReference type="GO" id="GO:0003684">
    <property type="term" value="F:damaged DNA binding"/>
    <property type="evidence" value="ECO:0007669"/>
    <property type="project" value="InterPro"/>
</dbReference>
<evidence type="ECO:0000256" key="10">
    <source>
        <dbReference type="ARBA" id="ARBA00023204"/>
    </source>
</evidence>
<dbReference type="Pfam" id="PF01149">
    <property type="entry name" value="Fapy_DNA_glyco"/>
    <property type="match status" value="1"/>
</dbReference>
<evidence type="ECO:0000256" key="4">
    <source>
        <dbReference type="ARBA" id="ARBA00022723"/>
    </source>
</evidence>
<dbReference type="Proteomes" id="UP000053326">
    <property type="component" value="Unassembled WGS sequence"/>
</dbReference>
<comment type="caution">
    <text evidence="15">Lacks conserved residue(s) required for the propagation of feature annotation.</text>
</comment>
<keyword evidence="12 15" id="KW-0511">Multifunctional enzyme</keyword>
<dbReference type="EMBL" id="LGFO01000051">
    <property type="protein sequence ID" value="KUK36715.1"/>
    <property type="molecule type" value="Genomic_DNA"/>
</dbReference>
<evidence type="ECO:0000256" key="9">
    <source>
        <dbReference type="ARBA" id="ARBA00023125"/>
    </source>
</evidence>
<evidence type="ECO:0000256" key="6">
    <source>
        <dbReference type="ARBA" id="ARBA00022771"/>
    </source>
</evidence>
<feature type="active site" description="Schiff-base intermediate with DNA" evidence="15">
    <location>
        <position position="2"/>
    </location>
</feature>
<evidence type="ECO:0000256" key="8">
    <source>
        <dbReference type="ARBA" id="ARBA00022833"/>
    </source>
</evidence>
<sequence length="274" mass="30897">MPELPEVETIVRSLEGKIVNHRIRRVEVLSEKAVKTPEIGLFVARLEGQRITGVGRRGKHLLIRIGSSWVLVIHLRMTGRLIYTEEDTPCDRYTHVIFHLDNGGEIRFHDVRRFGTIHLLTNAEAERFPSLCSLGPDALDPELTRDAFKKRLKGRRGQIKKILLDQSFVTGIGNIYANEILWKARVHPERTVDSLSSREQGMIYRAMREVLSLAVAHRGTTLRDYVDGEGVPGEFQGLLAVHGREGAPCPSCKKPIVRAKIGGRSAFFCPFCQK</sequence>
<evidence type="ECO:0000259" key="16">
    <source>
        <dbReference type="PROSITE" id="PS51066"/>
    </source>
</evidence>
<dbReference type="SMART" id="SM01232">
    <property type="entry name" value="H2TH"/>
    <property type="match status" value="1"/>
</dbReference>
<dbReference type="SUPFAM" id="SSF57716">
    <property type="entry name" value="Glucocorticoid receptor-like (DNA-binding domain)"/>
    <property type="match status" value="1"/>
</dbReference>
<proteinExistence type="inferred from homology"/>
<feature type="active site" description="Proton donor" evidence="15">
    <location>
        <position position="3"/>
    </location>
</feature>
<keyword evidence="10 15" id="KW-0234">DNA repair</keyword>
<dbReference type="InterPro" id="IPR015887">
    <property type="entry name" value="DNA_glyclase_Znf_dom_DNA_BS"/>
</dbReference>
<comment type="similarity">
    <text evidence="2 15">Belongs to the FPG family.</text>
</comment>
<comment type="catalytic activity">
    <reaction evidence="14 15">
        <text>2'-deoxyribonucleotide-(2'-deoxyribose 5'-phosphate)-2'-deoxyribonucleotide-DNA = a 3'-end 2'-deoxyribonucleotide-(2,3-dehydro-2,3-deoxyribose 5'-phosphate)-DNA + a 5'-end 5'-phospho-2'-deoxyribonucleoside-DNA + H(+)</text>
        <dbReference type="Rhea" id="RHEA:66592"/>
        <dbReference type="Rhea" id="RHEA-COMP:13180"/>
        <dbReference type="Rhea" id="RHEA-COMP:16897"/>
        <dbReference type="Rhea" id="RHEA-COMP:17067"/>
        <dbReference type="ChEBI" id="CHEBI:15378"/>
        <dbReference type="ChEBI" id="CHEBI:136412"/>
        <dbReference type="ChEBI" id="CHEBI:157695"/>
        <dbReference type="ChEBI" id="CHEBI:167181"/>
        <dbReference type="EC" id="4.2.99.18"/>
    </reaction>
</comment>
<feature type="active site" description="Proton donor; for beta-elimination activity" evidence="15">
    <location>
        <position position="59"/>
    </location>
</feature>
<dbReference type="SMART" id="SM00898">
    <property type="entry name" value="Fapy_DNA_glyco"/>
    <property type="match status" value="1"/>
</dbReference>
<dbReference type="InterPro" id="IPR035937">
    <property type="entry name" value="FPG_N"/>
</dbReference>
<evidence type="ECO:0000256" key="5">
    <source>
        <dbReference type="ARBA" id="ARBA00022763"/>
    </source>
</evidence>
<keyword evidence="4 15" id="KW-0479">Metal-binding</keyword>
<evidence type="ECO:0000259" key="17">
    <source>
        <dbReference type="PROSITE" id="PS51068"/>
    </source>
</evidence>
<dbReference type="SUPFAM" id="SSF81624">
    <property type="entry name" value="N-terminal domain of MutM-like DNA repair proteins"/>
    <property type="match status" value="1"/>
</dbReference>
<dbReference type="NCBIfam" id="TIGR00577">
    <property type="entry name" value="fpg"/>
    <property type="match status" value="1"/>
</dbReference>
<comment type="cofactor">
    <cofactor evidence="15">
        <name>Zn(2+)</name>
        <dbReference type="ChEBI" id="CHEBI:29105"/>
    </cofactor>
    <text evidence="15">Binds 1 zinc ion per subunit.</text>
</comment>
<dbReference type="SUPFAM" id="SSF46946">
    <property type="entry name" value="S13-like H2TH domain"/>
    <property type="match status" value="1"/>
</dbReference>
<dbReference type="InterPro" id="IPR015886">
    <property type="entry name" value="H2TH_FPG"/>
</dbReference>
<dbReference type="PROSITE" id="PS51068">
    <property type="entry name" value="FPG_CAT"/>
    <property type="match status" value="1"/>
</dbReference>
<gene>
    <name evidence="15" type="primary">mutM</name>
    <name evidence="15" type="synonym">fpg</name>
    <name evidence="18" type="ORF">XD66_0572</name>
</gene>
<dbReference type="PATRIC" id="fig|85874.4.peg.1725"/>
<dbReference type="InterPro" id="IPR012319">
    <property type="entry name" value="FPG_cat"/>
</dbReference>